<dbReference type="PATRIC" id="fig|1408103.3.peg.5219"/>
<proteinExistence type="predicted"/>
<dbReference type="Proteomes" id="UP000034166">
    <property type="component" value="Unassembled WGS sequence"/>
</dbReference>
<organism evidence="2 3">
    <name type="scientific">Mesobacillus campisalis</name>
    <dbReference type="NCBI Taxonomy" id="1408103"/>
    <lineage>
        <taxon>Bacteria</taxon>
        <taxon>Bacillati</taxon>
        <taxon>Bacillota</taxon>
        <taxon>Bacilli</taxon>
        <taxon>Bacillales</taxon>
        <taxon>Bacillaceae</taxon>
        <taxon>Mesobacillus</taxon>
    </lineage>
</organism>
<dbReference type="AlphaFoldDB" id="A0A0M2SJL2"/>
<dbReference type="OrthoDB" id="2887857at2"/>
<keyword evidence="3" id="KW-1185">Reference proteome</keyword>
<evidence type="ECO:0000313" key="2">
    <source>
        <dbReference type="EMBL" id="KKK33052.1"/>
    </source>
</evidence>
<feature type="transmembrane region" description="Helical" evidence="1">
    <location>
        <begin position="6"/>
        <end position="24"/>
    </location>
</feature>
<protein>
    <submittedName>
        <fullName evidence="2">Uncharacterized protein</fullName>
    </submittedName>
</protein>
<keyword evidence="1" id="KW-0812">Transmembrane</keyword>
<evidence type="ECO:0000313" key="3">
    <source>
        <dbReference type="Proteomes" id="UP000034166"/>
    </source>
</evidence>
<keyword evidence="1" id="KW-1133">Transmembrane helix</keyword>
<gene>
    <name evidence="2" type="ORF">WQ57_24190</name>
</gene>
<keyword evidence="1" id="KW-0472">Membrane</keyword>
<dbReference type="EMBL" id="LAYY01000101">
    <property type="protein sequence ID" value="KKK33052.1"/>
    <property type="molecule type" value="Genomic_DNA"/>
</dbReference>
<comment type="caution">
    <text evidence="2">The sequence shown here is derived from an EMBL/GenBank/DDBJ whole genome shotgun (WGS) entry which is preliminary data.</text>
</comment>
<accession>A0A0M2SJL2</accession>
<reference evidence="2 3" key="1">
    <citation type="submission" date="2015-04" db="EMBL/GenBank/DDBJ databases">
        <title>Taxonomic description and genome sequence of Bacillus campisalis sp. nov., a novel member of the genus Bacillus isolated from solar saltern.</title>
        <authorList>
            <person name="Mathan Kumar R."/>
            <person name="Kaur G."/>
            <person name="Kumar A."/>
            <person name="Singh N.K."/>
            <person name="Kaur N."/>
            <person name="Kumar N."/>
            <person name="Mayilraj S."/>
        </authorList>
    </citation>
    <scope>NUCLEOTIDE SEQUENCE [LARGE SCALE GENOMIC DNA]</scope>
    <source>
        <strain evidence="2 3">SA2-6</strain>
    </source>
</reference>
<dbReference type="RefSeq" id="WP_046526199.1">
    <property type="nucleotide sequence ID" value="NZ_LAYY01000101.1"/>
</dbReference>
<sequence length="342" mass="38661">MENVLFAGIAMVILVPVIYFLPLGFSLRGKVYIVTASLLIAAVGLLAASIMPLWQTFLIEVLLIGFTAYFLFKRIESILQAPDDMEQETYQQLEESRFESLNDTYNHIALSENWASELVEEEPGLLKKAMRQAGEPKFSILIGNQKENTARQTDDMPMNAFAEVAASKEEASIEVVSQETENNTDGDPEDLSHEFLVDNETEIEQETIESEALQQVDHGSTHNNVQYIEQKTETESSYLAEMEDLLIIEDEDLLQASPVLQEDSEDLEGLDFGDEIAESHIEQPTPSLSDYASDELPELEFDDIPLEKETPESQLDEEFWSSLLEEDELEVLDEKKEYSSVK</sequence>
<evidence type="ECO:0000256" key="1">
    <source>
        <dbReference type="SAM" id="Phobius"/>
    </source>
</evidence>
<name>A0A0M2SJL2_9BACI</name>
<feature type="transmembrane region" description="Helical" evidence="1">
    <location>
        <begin position="31"/>
        <end position="48"/>
    </location>
</feature>